<evidence type="ECO:0000313" key="2">
    <source>
        <dbReference type="EMBL" id="VDN33534.1"/>
    </source>
</evidence>
<dbReference type="EMBL" id="UYRT01088255">
    <property type="protein sequence ID" value="VDN33534.1"/>
    <property type="molecule type" value="Genomic_DNA"/>
</dbReference>
<reference evidence="4" key="1">
    <citation type="submission" date="2016-06" db="UniProtKB">
        <authorList>
            <consortium name="WormBaseParasite"/>
        </authorList>
    </citation>
    <scope>IDENTIFICATION</scope>
</reference>
<reference evidence="2 3" key="2">
    <citation type="submission" date="2018-11" db="EMBL/GenBank/DDBJ databases">
        <authorList>
            <consortium name="Pathogen Informatics"/>
        </authorList>
    </citation>
    <scope>NUCLEOTIDE SEQUENCE [LARGE SCALE GENOMIC DNA]</scope>
</reference>
<accession>A0A183EE96</accession>
<protein>
    <submittedName>
        <fullName evidence="2 4">Uncharacterized protein</fullName>
    </submittedName>
</protein>
<organism evidence="4">
    <name type="scientific">Gongylonema pulchrum</name>
    <dbReference type="NCBI Taxonomy" id="637853"/>
    <lineage>
        <taxon>Eukaryota</taxon>
        <taxon>Metazoa</taxon>
        <taxon>Ecdysozoa</taxon>
        <taxon>Nematoda</taxon>
        <taxon>Chromadorea</taxon>
        <taxon>Rhabditida</taxon>
        <taxon>Spirurina</taxon>
        <taxon>Spiruromorpha</taxon>
        <taxon>Spiruroidea</taxon>
        <taxon>Gongylonematidae</taxon>
        <taxon>Gongylonema</taxon>
    </lineage>
</organism>
<evidence type="ECO:0000313" key="3">
    <source>
        <dbReference type="Proteomes" id="UP000271098"/>
    </source>
</evidence>
<sequence>MDTSCGGGRPLTIGRCQCCSRRTRNSSTGGEEETPSSLNQIAPRLAHRQPEKILSGLMLLRQYIDEPSEMRIPDKIFTPCVESLDVIFREAQFVPGPCHLNLLLVHKEPASNRVSREKPYLV</sequence>
<dbReference type="Proteomes" id="UP000271098">
    <property type="component" value="Unassembled WGS sequence"/>
</dbReference>
<keyword evidence="3" id="KW-1185">Reference proteome</keyword>
<gene>
    <name evidence="2" type="ORF">GPUH_LOCUS19289</name>
</gene>
<dbReference type="WBParaSite" id="GPUH_0001931201-mRNA-1">
    <property type="protein sequence ID" value="GPUH_0001931201-mRNA-1"/>
    <property type="gene ID" value="GPUH_0001931201"/>
</dbReference>
<name>A0A183EE96_9BILA</name>
<proteinExistence type="predicted"/>
<evidence type="ECO:0000256" key="1">
    <source>
        <dbReference type="SAM" id="MobiDB-lite"/>
    </source>
</evidence>
<feature type="region of interest" description="Disordered" evidence="1">
    <location>
        <begin position="21"/>
        <end position="40"/>
    </location>
</feature>
<evidence type="ECO:0000313" key="4">
    <source>
        <dbReference type="WBParaSite" id="GPUH_0001931201-mRNA-1"/>
    </source>
</evidence>
<dbReference type="AlphaFoldDB" id="A0A183EE96"/>